<feature type="compositionally biased region" description="Low complexity" evidence="1">
    <location>
        <begin position="70"/>
        <end position="84"/>
    </location>
</feature>
<feature type="compositionally biased region" description="Polar residues" evidence="1">
    <location>
        <begin position="102"/>
        <end position="111"/>
    </location>
</feature>
<sequence length="1118" mass="124147">MSSYRSYRPWNSSLPSYSSTSNYRSRYGTDSASSLSSSTSKYSSITPSSYRPSYSSTSGTYRASRAPAVSTTTSLTPTYTRTYSNLGKSSNNDEEKEKPKSYTRTYTSSLSKPKEEEEKEKARSYTRAYTSIGKTIENEKDRKEPSPPKRVSSRLSAKDLSAETKSRLSSAYSTTAKKEDKGPPITFNTRYKQVTSTRGRSRDPSPSANNDGTQTALQRISAARSRDPSPASSTISAYSRISSARSRDPSPVSKSYTDTAADKQQNLSRTFSNNLTVGNKSSDSLASKNLNRSLSSSLSAAREKLDKISSNLREKSRDPSPNRRPSITSITSSFPRSRDASPVSSDKYLLPSYRLTNGKEKSREPSPSIALNKPKLRESSPLNISNYRRPSREPSPAESLSKFNNSGFSNSSSYNKMFNKAPSSQVKSPEIALSYMTASESIAANAARSSRISFINRHSPQKEPSVEPVKPTPVNKITKIESDSESTETSSSDEESTDESSTESEEVKKPEPKIMIQVTTVTRATSPNPTTTPVSRTSRRIIEIAKTIEKVRERPLIAPPMIDKATQSDRMDDSTRYARYASTVRSPYSPFSPSPTSYSSRYTSGLTTTSRYSREPSELSNTETEKSESSQKSDKFNFALPKSKEGSPVKSPDTSRSSSNKSPSKICISKERNRTQSKSKTPILPQSPKAESPTKIASPNKDFRKSALNMGTAGDRQQRRSKSSSSENSSPTVEKTRQQFQNMLNGEQQQTQKRPSVERSPSLESDSSTESVEMASQIQPQHEMTKEEKITVKVEEAKNFLLKTLGNPAFLRKSPTPEESETACCDQSSSVVPETTENECSNISTTMNTTQVIEEQQPKQWWAIDDDTISNDNEVTITSNVGSTLQQDTNQIMNGFSEMTLNTNESDTTKRNWFKEFSLQRVDSGEKAWWCKSPENKMAPSENVAIAQINDNTNASNLWEQETQADISELQKDEEVDKNNYSLGDRASPEGLESHIDARKSPYDNINVNTQKATSNVHAYTMETDFNARPQLFISRHTNIDDLLGGSSVFSPTTLERPYLEMITPDKVRIHDSNSPPKIVYHKNKIAGENLSSDYQQVGALPQKVSQKSLINPHFRSP</sequence>
<dbReference type="OrthoDB" id="9806920at2759"/>
<comment type="caution">
    <text evidence="2">The sequence shown here is derived from an EMBL/GenBank/DDBJ whole genome shotgun (WGS) entry which is preliminary data.</text>
</comment>
<keyword evidence="3" id="KW-1185">Reference proteome</keyword>
<evidence type="ECO:0000313" key="3">
    <source>
        <dbReference type="Proteomes" id="UP001107558"/>
    </source>
</evidence>
<feature type="compositionally biased region" description="Low complexity" evidence="1">
    <location>
        <begin position="8"/>
        <end position="62"/>
    </location>
</feature>
<feature type="compositionally biased region" description="Basic and acidic residues" evidence="1">
    <location>
        <begin position="156"/>
        <end position="166"/>
    </location>
</feature>
<feature type="compositionally biased region" description="Low complexity" evidence="1">
    <location>
        <begin position="650"/>
        <end position="667"/>
    </location>
</feature>
<feature type="compositionally biased region" description="Low complexity" evidence="1">
    <location>
        <begin position="228"/>
        <end position="244"/>
    </location>
</feature>
<protein>
    <submittedName>
        <fullName evidence="2">Uncharacterized protein</fullName>
    </submittedName>
</protein>
<feature type="compositionally biased region" description="Low complexity" evidence="1">
    <location>
        <begin position="585"/>
        <end position="604"/>
    </location>
</feature>
<feature type="region of interest" description="Disordered" evidence="1">
    <location>
        <begin position="811"/>
        <end position="830"/>
    </location>
</feature>
<feature type="compositionally biased region" description="Low complexity" evidence="1">
    <location>
        <begin position="399"/>
        <end position="416"/>
    </location>
</feature>
<feature type="compositionally biased region" description="Polar residues" evidence="1">
    <location>
        <begin position="186"/>
        <end position="218"/>
    </location>
</feature>
<feature type="compositionally biased region" description="Polar residues" evidence="1">
    <location>
        <begin position="323"/>
        <end position="335"/>
    </location>
</feature>
<dbReference type="EMBL" id="JADBJN010000002">
    <property type="protein sequence ID" value="KAG5678768.1"/>
    <property type="molecule type" value="Genomic_DNA"/>
</dbReference>
<feature type="compositionally biased region" description="Low complexity" evidence="1">
    <location>
        <begin position="525"/>
        <end position="536"/>
    </location>
</feature>
<feature type="compositionally biased region" description="Low complexity" evidence="1">
    <location>
        <begin position="758"/>
        <end position="773"/>
    </location>
</feature>
<feature type="region of interest" description="Disordered" evidence="1">
    <location>
        <begin position="1"/>
        <end position="428"/>
    </location>
</feature>
<gene>
    <name evidence="2" type="ORF">PVAND_008412</name>
</gene>
<feature type="compositionally biased region" description="Basic and acidic residues" evidence="1">
    <location>
        <begin position="136"/>
        <end position="147"/>
    </location>
</feature>
<feature type="compositionally biased region" description="Acidic residues" evidence="1">
    <location>
        <begin position="483"/>
        <end position="504"/>
    </location>
</feature>
<feature type="region of interest" description="Disordered" evidence="1">
    <location>
        <begin position="558"/>
        <end position="787"/>
    </location>
</feature>
<name>A0A9J6CA45_POLVA</name>
<proteinExistence type="predicted"/>
<feature type="compositionally biased region" description="Basic and acidic residues" evidence="1">
    <location>
        <begin position="612"/>
        <end position="635"/>
    </location>
</feature>
<feature type="compositionally biased region" description="Polar residues" evidence="1">
    <location>
        <begin position="738"/>
        <end position="754"/>
    </location>
</feature>
<feature type="region of interest" description="Disordered" evidence="1">
    <location>
        <begin position="453"/>
        <end position="539"/>
    </location>
</feature>
<feature type="compositionally biased region" description="Low complexity" evidence="1">
    <location>
        <begin position="284"/>
        <end position="300"/>
    </location>
</feature>
<accession>A0A9J6CA45</accession>
<feature type="compositionally biased region" description="Polar residues" evidence="1">
    <location>
        <begin position="252"/>
        <end position="283"/>
    </location>
</feature>
<dbReference type="Proteomes" id="UP001107558">
    <property type="component" value="Chromosome 2"/>
</dbReference>
<evidence type="ECO:0000313" key="2">
    <source>
        <dbReference type="EMBL" id="KAG5678768.1"/>
    </source>
</evidence>
<dbReference type="EMBL" id="JADBJN010000002">
    <property type="protein sequence ID" value="KAG5678769.1"/>
    <property type="molecule type" value="Genomic_DNA"/>
</dbReference>
<feature type="compositionally biased region" description="Basic and acidic residues" evidence="1">
    <location>
        <begin position="566"/>
        <end position="576"/>
    </location>
</feature>
<feature type="compositionally biased region" description="Basic and acidic residues" evidence="1">
    <location>
        <begin position="112"/>
        <end position="123"/>
    </location>
</feature>
<organism evidence="2 3">
    <name type="scientific">Polypedilum vanderplanki</name>
    <name type="common">Sleeping chironomid midge</name>
    <dbReference type="NCBI Taxonomy" id="319348"/>
    <lineage>
        <taxon>Eukaryota</taxon>
        <taxon>Metazoa</taxon>
        <taxon>Ecdysozoa</taxon>
        <taxon>Arthropoda</taxon>
        <taxon>Hexapoda</taxon>
        <taxon>Insecta</taxon>
        <taxon>Pterygota</taxon>
        <taxon>Neoptera</taxon>
        <taxon>Endopterygota</taxon>
        <taxon>Diptera</taxon>
        <taxon>Nematocera</taxon>
        <taxon>Chironomoidea</taxon>
        <taxon>Chironomidae</taxon>
        <taxon>Chironominae</taxon>
        <taxon>Polypedilum</taxon>
        <taxon>Polypedilum</taxon>
    </lineage>
</organism>
<feature type="compositionally biased region" description="Basic and acidic residues" evidence="1">
    <location>
        <begin position="301"/>
        <end position="321"/>
    </location>
</feature>
<reference evidence="2" key="1">
    <citation type="submission" date="2021-03" db="EMBL/GenBank/DDBJ databases">
        <title>Chromosome level genome of the anhydrobiotic midge Polypedilum vanderplanki.</title>
        <authorList>
            <person name="Yoshida Y."/>
            <person name="Kikawada T."/>
            <person name="Gusev O."/>
        </authorList>
    </citation>
    <scope>NUCLEOTIDE SEQUENCE</scope>
    <source>
        <strain evidence="2">NIAS01</strain>
        <tissue evidence="2">Whole body or cell culture</tissue>
    </source>
</reference>
<feature type="compositionally biased region" description="Basic and acidic residues" evidence="1">
    <location>
        <begin position="91"/>
        <end position="100"/>
    </location>
</feature>
<dbReference type="AlphaFoldDB" id="A0A9J6CA45"/>
<evidence type="ECO:0000256" key="1">
    <source>
        <dbReference type="SAM" id="MobiDB-lite"/>
    </source>
</evidence>